<organism evidence="2 3">
    <name type="scientific">Callosobruchus maculatus</name>
    <name type="common">Southern cowpea weevil</name>
    <name type="synonym">Pulse bruchid</name>
    <dbReference type="NCBI Taxonomy" id="64391"/>
    <lineage>
        <taxon>Eukaryota</taxon>
        <taxon>Metazoa</taxon>
        <taxon>Ecdysozoa</taxon>
        <taxon>Arthropoda</taxon>
        <taxon>Hexapoda</taxon>
        <taxon>Insecta</taxon>
        <taxon>Pterygota</taxon>
        <taxon>Neoptera</taxon>
        <taxon>Endopterygota</taxon>
        <taxon>Coleoptera</taxon>
        <taxon>Polyphaga</taxon>
        <taxon>Cucujiformia</taxon>
        <taxon>Chrysomeloidea</taxon>
        <taxon>Chrysomelidae</taxon>
        <taxon>Bruchinae</taxon>
        <taxon>Bruchini</taxon>
        <taxon>Callosobruchus</taxon>
    </lineage>
</organism>
<dbReference type="Proteomes" id="UP000410492">
    <property type="component" value="Unassembled WGS sequence"/>
</dbReference>
<evidence type="ECO:0000256" key="1">
    <source>
        <dbReference type="SAM" id="MobiDB-lite"/>
    </source>
</evidence>
<proteinExistence type="predicted"/>
<protein>
    <submittedName>
        <fullName evidence="2">Uncharacterized protein</fullName>
    </submittedName>
</protein>
<accession>A0A653C949</accession>
<evidence type="ECO:0000313" key="3">
    <source>
        <dbReference type="Proteomes" id="UP000410492"/>
    </source>
</evidence>
<reference evidence="2 3" key="1">
    <citation type="submission" date="2019-01" db="EMBL/GenBank/DDBJ databases">
        <authorList>
            <person name="Sayadi A."/>
        </authorList>
    </citation>
    <scope>NUCLEOTIDE SEQUENCE [LARGE SCALE GENOMIC DNA]</scope>
</reference>
<keyword evidence="3" id="KW-1185">Reference proteome</keyword>
<dbReference type="OrthoDB" id="6773511at2759"/>
<feature type="compositionally biased region" description="Basic and acidic residues" evidence="1">
    <location>
        <begin position="102"/>
        <end position="113"/>
    </location>
</feature>
<evidence type="ECO:0000313" key="2">
    <source>
        <dbReference type="EMBL" id="VEN43964.1"/>
    </source>
</evidence>
<dbReference type="AlphaFoldDB" id="A0A653C949"/>
<gene>
    <name evidence="2" type="ORF">CALMAC_LOCUS6936</name>
</gene>
<dbReference type="EMBL" id="CAACVG010007165">
    <property type="protein sequence ID" value="VEN43964.1"/>
    <property type="molecule type" value="Genomic_DNA"/>
</dbReference>
<sequence>MVFPEKLLLDQVEPKPSEKSSRNWCSEDRSNLCQVVQAPNGDRVDNAEDDILGNSFRNNANFEEANRRFIQDRIRHLVDAFSTRTEVIKEVIKSPATPSSAESRESLDKDHPPLKPKLSVSFANKYEDTQDTRQTSLEELDHPYTFCG</sequence>
<name>A0A653C949_CALMS</name>
<feature type="region of interest" description="Disordered" evidence="1">
    <location>
        <begin position="92"/>
        <end position="148"/>
    </location>
</feature>
<feature type="non-terminal residue" evidence="2">
    <location>
        <position position="148"/>
    </location>
</feature>